<gene>
    <name evidence="2" type="ORF">ACHAW5_006562</name>
</gene>
<sequence length="189" mass="20626">MMGGIAVEQSSSPSNVRRWTPVNSLKNSRLAIQIHCSVTGQVFNVPENKRPLTSADDLTTNYKDDGAAPPPPPGEEDRHHHLLGSTSLHELIGRVRRNIPAMYMCDEEGGNVLVCGQNLVHQDEWKTTMICDLIRGKMALPHDAGNVIPRVALEDGREAVVVTIGSPDAFPKTRPTVVQRCLAKGDVYG</sequence>
<evidence type="ECO:0000256" key="1">
    <source>
        <dbReference type="SAM" id="MobiDB-lite"/>
    </source>
</evidence>
<dbReference type="AlphaFoldDB" id="A0ABD3PQS2"/>
<organism evidence="2 3">
    <name type="scientific">Stephanodiscus triporus</name>
    <dbReference type="NCBI Taxonomy" id="2934178"/>
    <lineage>
        <taxon>Eukaryota</taxon>
        <taxon>Sar</taxon>
        <taxon>Stramenopiles</taxon>
        <taxon>Ochrophyta</taxon>
        <taxon>Bacillariophyta</taxon>
        <taxon>Coscinodiscophyceae</taxon>
        <taxon>Thalassiosirophycidae</taxon>
        <taxon>Stephanodiscales</taxon>
        <taxon>Stephanodiscaceae</taxon>
        <taxon>Stephanodiscus</taxon>
    </lineage>
</organism>
<dbReference type="EMBL" id="JALLAZ020000664">
    <property type="protein sequence ID" value="KAL3789944.1"/>
    <property type="molecule type" value="Genomic_DNA"/>
</dbReference>
<reference evidence="2 3" key="1">
    <citation type="submission" date="2024-10" db="EMBL/GenBank/DDBJ databases">
        <title>Updated reference genomes for cyclostephanoid diatoms.</title>
        <authorList>
            <person name="Roberts W.R."/>
            <person name="Alverson A.J."/>
        </authorList>
    </citation>
    <scope>NUCLEOTIDE SEQUENCE [LARGE SCALE GENOMIC DNA]</scope>
    <source>
        <strain evidence="2 3">AJA276-08</strain>
    </source>
</reference>
<feature type="region of interest" description="Disordered" evidence="1">
    <location>
        <begin position="47"/>
        <end position="79"/>
    </location>
</feature>
<comment type="caution">
    <text evidence="2">The sequence shown here is derived from an EMBL/GenBank/DDBJ whole genome shotgun (WGS) entry which is preliminary data.</text>
</comment>
<evidence type="ECO:0000313" key="3">
    <source>
        <dbReference type="Proteomes" id="UP001530315"/>
    </source>
</evidence>
<proteinExistence type="predicted"/>
<protein>
    <submittedName>
        <fullName evidence="2">Uncharacterized protein</fullName>
    </submittedName>
</protein>
<accession>A0ABD3PQS2</accession>
<evidence type="ECO:0000313" key="2">
    <source>
        <dbReference type="EMBL" id="KAL3789944.1"/>
    </source>
</evidence>
<keyword evidence="3" id="KW-1185">Reference proteome</keyword>
<name>A0ABD3PQS2_9STRA</name>
<dbReference type="Proteomes" id="UP001530315">
    <property type="component" value="Unassembled WGS sequence"/>
</dbReference>